<proteinExistence type="predicted"/>
<dbReference type="Proteomes" id="UP000310200">
    <property type="component" value="Unassembled WGS sequence"/>
</dbReference>
<accession>A0A4S2L455</accession>
<dbReference type="AlphaFoldDB" id="A0A4S2L455"/>
<organism evidence="1 2">
    <name type="scientific">Temnothorax longispinosus</name>
    <dbReference type="NCBI Taxonomy" id="300112"/>
    <lineage>
        <taxon>Eukaryota</taxon>
        <taxon>Metazoa</taxon>
        <taxon>Ecdysozoa</taxon>
        <taxon>Arthropoda</taxon>
        <taxon>Hexapoda</taxon>
        <taxon>Insecta</taxon>
        <taxon>Pterygota</taxon>
        <taxon>Neoptera</taxon>
        <taxon>Endopterygota</taxon>
        <taxon>Hymenoptera</taxon>
        <taxon>Apocrita</taxon>
        <taxon>Aculeata</taxon>
        <taxon>Formicoidea</taxon>
        <taxon>Formicidae</taxon>
        <taxon>Myrmicinae</taxon>
        <taxon>Temnothorax</taxon>
    </lineage>
</organism>
<reference evidence="1 2" key="1">
    <citation type="journal article" date="2019" name="Philos. Trans. R. Soc. Lond., B, Biol. Sci.">
        <title>Ant behaviour and brain gene expression of defending hosts depend on the ecological success of the intruding social parasite.</title>
        <authorList>
            <person name="Kaur R."/>
            <person name="Stoldt M."/>
            <person name="Jongepier E."/>
            <person name="Feldmeyer B."/>
            <person name="Menzel F."/>
            <person name="Bornberg-Bauer E."/>
            <person name="Foitzik S."/>
        </authorList>
    </citation>
    <scope>NUCLEOTIDE SEQUENCE [LARGE SCALE GENOMIC DNA]</scope>
    <source>
        <tissue evidence="1">Whole body</tissue>
    </source>
</reference>
<dbReference type="EMBL" id="QBLH01000471">
    <property type="protein sequence ID" value="TGZ55328.1"/>
    <property type="molecule type" value="Genomic_DNA"/>
</dbReference>
<name>A0A4S2L455_9HYME</name>
<keyword evidence="2" id="KW-1185">Reference proteome</keyword>
<protein>
    <submittedName>
        <fullName evidence="1">Uncharacterized protein</fullName>
    </submittedName>
</protein>
<comment type="caution">
    <text evidence="1">The sequence shown here is derived from an EMBL/GenBank/DDBJ whole genome shotgun (WGS) entry which is preliminary data.</text>
</comment>
<feature type="non-terminal residue" evidence="1">
    <location>
        <position position="1"/>
    </location>
</feature>
<evidence type="ECO:0000313" key="2">
    <source>
        <dbReference type="Proteomes" id="UP000310200"/>
    </source>
</evidence>
<evidence type="ECO:0000313" key="1">
    <source>
        <dbReference type="EMBL" id="TGZ55328.1"/>
    </source>
</evidence>
<gene>
    <name evidence="1" type="ORF">DBV15_07396</name>
</gene>
<sequence>PHARLLVARRTIYERLLSRGRIDPPAAAASTDGRIRLINISVDSGPDSCRDEKLTKFRVTKEGRRKEGNGVRLTEV</sequence>